<organism evidence="2 3">
    <name type="scientific">Trichoglossum hirsutum</name>
    <dbReference type="NCBI Taxonomy" id="265104"/>
    <lineage>
        <taxon>Eukaryota</taxon>
        <taxon>Fungi</taxon>
        <taxon>Dikarya</taxon>
        <taxon>Ascomycota</taxon>
        <taxon>Pezizomycotina</taxon>
        <taxon>Geoglossomycetes</taxon>
        <taxon>Geoglossales</taxon>
        <taxon>Geoglossaceae</taxon>
        <taxon>Trichoglossum</taxon>
    </lineage>
</organism>
<keyword evidence="1" id="KW-1133">Transmembrane helix</keyword>
<protein>
    <recommendedName>
        <fullName evidence="4">ER-bound oxygenase mpaB/mpaB'/Rubber oxygenase catalytic domain-containing protein</fullName>
    </recommendedName>
</protein>
<keyword evidence="3" id="KW-1185">Reference proteome</keyword>
<name>A0A9P8LDZ8_9PEZI</name>
<dbReference type="GO" id="GO:0016491">
    <property type="term" value="F:oxidoreductase activity"/>
    <property type="evidence" value="ECO:0007669"/>
    <property type="project" value="InterPro"/>
</dbReference>
<gene>
    <name evidence="2" type="ORF">GP486_002947</name>
</gene>
<accession>A0A9P8LDZ8</accession>
<dbReference type="PANTHER" id="PTHR36124">
    <property type="match status" value="1"/>
</dbReference>
<reference evidence="2" key="1">
    <citation type="submission" date="2021-03" db="EMBL/GenBank/DDBJ databases">
        <title>Comparative genomics and phylogenomic investigation of the class Geoglossomycetes provide insights into ecological specialization and systematics.</title>
        <authorList>
            <person name="Melie T."/>
            <person name="Pirro S."/>
            <person name="Miller A.N."/>
            <person name="Quandt A."/>
        </authorList>
    </citation>
    <scope>NUCLEOTIDE SEQUENCE</scope>
    <source>
        <strain evidence="2">CAQ_001_2017</strain>
    </source>
</reference>
<comment type="caution">
    <text evidence="2">The sequence shown here is derived from an EMBL/GenBank/DDBJ whole genome shotgun (WGS) entry which is preliminary data.</text>
</comment>
<dbReference type="AlphaFoldDB" id="A0A9P8LDZ8"/>
<evidence type="ECO:0000313" key="2">
    <source>
        <dbReference type="EMBL" id="KAH0562356.1"/>
    </source>
</evidence>
<evidence type="ECO:0000313" key="3">
    <source>
        <dbReference type="Proteomes" id="UP000750711"/>
    </source>
</evidence>
<evidence type="ECO:0000256" key="1">
    <source>
        <dbReference type="SAM" id="Phobius"/>
    </source>
</evidence>
<dbReference type="InterPro" id="IPR046366">
    <property type="entry name" value="MPAB"/>
</dbReference>
<keyword evidence="1" id="KW-0472">Membrane</keyword>
<evidence type="ECO:0008006" key="4">
    <source>
        <dbReference type="Google" id="ProtNLM"/>
    </source>
</evidence>
<proteinExistence type="predicted"/>
<keyword evidence="1" id="KW-0812">Transmembrane</keyword>
<dbReference type="EMBL" id="JAGHQM010000364">
    <property type="protein sequence ID" value="KAH0562356.1"/>
    <property type="molecule type" value="Genomic_DNA"/>
</dbReference>
<sequence length="411" mass="46563">MTMWFAQWEVLLPGAILYLYFVKRFRFYRSETMPSRLGYTNRKAFSRMTVEDAWKIHNFLVEFEFPTIFSTATMFALFKAYGIPSISSLLCMTGQFSSKDTVDKRYTDTGCLLLEAVLNPPASPRAIEAIARINYLHSTYRATGKITDADMLYTLSLFALEPSRWVAKYEWRELTSLEKCAVGTLWKRLGDALGVNFDLLPGSREGLGRWGGVAGTTGQLESRVPGCSHGARTYEQEGCRRDFVPHCVEATNEIQAHRKADSRGDSGGKASRSYDSYLTFIRTFNSIRKFVLLRLTLPRVRPKKRLPIAASSGRIHARRYNIQPWYVKPTIVSRCGPAAWRTWLQGGVLPGDQGDKYFPQGFIASELGPTTLRECGKEKMEAERQRLESELTSEIGKCPFLAQERDQSGLC</sequence>
<dbReference type="Proteomes" id="UP000750711">
    <property type="component" value="Unassembled WGS sequence"/>
</dbReference>
<dbReference type="PANTHER" id="PTHR36124:SF1">
    <property type="entry name" value="ER-BOUND OXYGENASE MPAB_MPAB'_RUBBER OXYGENASE CATALYTIC DOMAIN-CONTAINING PROTEIN"/>
    <property type="match status" value="1"/>
</dbReference>
<feature type="transmembrane region" description="Helical" evidence="1">
    <location>
        <begin position="6"/>
        <end position="22"/>
    </location>
</feature>